<dbReference type="AlphaFoldDB" id="A0A9X1HN17"/>
<proteinExistence type="predicted"/>
<name>A0A9X1HN17_9BACT</name>
<evidence type="ECO:0000313" key="1">
    <source>
        <dbReference type="EMBL" id="MCA6073823.1"/>
    </source>
</evidence>
<accession>A0A9X1HN17</accession>
<reference evidence="1" key="1">
    <citation type="submission" date="2021-09" db="EMBL/GenBank/DDBJ databases">
        <title>Fulvivirga sp. isolated from coastal sediment.</title>
        <authorList>
            <person name="Yu H."/>
        </authorList>
    </citation>
    <scope>NUCLEOTIDE SEQUENCE</scope>
    <source>
        <strain evidence="1">1062</strain>
    </source>
</reference>
<comment type="caution">
    <text evidence="1">The sequence shown here is derived from an EMBL/GenBank/DDBJ whole genome shotgun (WGS) entry which is preliminary data.</text>
</comment>
<dbReference type="EMBL" id="JAIXNE010000001">
    <property type="protein sequence ID" value="MCA6073823.1"/>
    <property type="molecule type" value="Genomic_DNA"/>
</dbReference>
<dbReference type="RefSeq" id="WP_225696935.1">
    <property type="nucleotide sequence ID" value="NZ_JAIXNE010000001.1"/>
</dbReference>
<dbReference type="Proteomes" id="UP001139409">
    <property type="component" value="Unassembled WGS sequence"/>
</dbReference>
<organism evidence="1 2">
    <name type="scientific">Fulvivirga sedimenti</name>
    <dbReference type="NCBI Taxonomy" id="2879465"/>
    <lineage>
        <taxon>Bacteria</taxon>
        <taxon>Pseudomonadati</taxon>
        <taxon>Bacteroidota</taxon>
        <taxon>Cytophagia</taxon>
        <taxon>Cytophagales</taxon>
        <taxon>Fulvivirgaceae</taxon>
        <taxon>Fulvivirga</taxon>
    </lineage>
</organism>
<keyword evidence="2" id="KW-1185">Reference proteome</keyword>
<sequence>MRVIGDIPHELYKISLFDWNGKFIIKIESGPYEQSFKIDQMDISETDIPQLMDTTFMKGVTRRFHEMHMEMASAMERL</sequence>
<protein>
    <submittedName>
        <fullName evidence="1">Uncharacterized protein</fullName>
    </submittedName>
</protein>
<gene>
    <name evidence="1" type="ORF">LDX50_03035</name>
</gene>
<evidence type="ECO:0000313" key="2">
    <source>
        <dbReference type="Proteomes" id="UP001139409"/>
    </source>
</evidence>